<feature type="transmembrane region" description="Helical" evidence="10">
    <location>
        <begin position="12"/>
        <end position="32"/>
    </location>
</feature>
<comment type="subcellular location">
    <subcellularLocation>
        <location evidence="1">Cell inner membrane</location>
        <topology evidence="1">Single-pass membrane protein</topology>
    </subcellularLocation>
</comment>
<organism evidence="11 12">
    <name type="scientific">Yersinia thracica</name>
    <dbReference type="NCBI Taxonomy" id="2890319"/>
    <lineage>
        <taxon>Bacteria</taxon>
        <taxon>Pseudomonadati</taxon>
        <taxon>Pseudomonadota</taxon>
        <taxon>Gammaproteobacteria</taxon>
        <taxon>Enterobacterales</taxon>
        <taxon>Yersiniaceae</taxon>
        <taxon>Yersinia</taxon>
    </lineage>
</organism>
<evidence type="ECO:0000256" key="5">
    <source>
        <dbReference type="ARBA" id="ARBA00022481"/>
    </source>
</evidence>
<evidence type="ECO:0000256" key="2">
    <source>
        <dbReference type="ARBA" id="ARBA00011084"/>
    </source>
</evidence>
<keyword evidence="12" id="KW-1185">Reference proteome</keyword>
<reference evidence="12" key="1">
    <citation type="submission" date="2015-03" db="EMBL/GenBank/DDBJ databases">
        <authorList>
            <consortium name="Pathogen Informatics"/>
            <person name="Murphy D."/>
        </authorList>
    </citation>
    <scope>NUCLEOTIDE SEQUENCE [LARGE SCALE GENOMIC DNA]</scope>
    <source>
        <strain evidence="12">IP6945</strain>
    </source>
</reference>
<evidence type="ECO:0000256" key="9">
    <source>
        <dbReference type="ARBA" id="ARBA00023136"/>
    </source>
</evidence>
<dbReference type="GO" id="GO:0005886">
    <property type="term" value="C:plasma membrane"/>
    <property type="evidence" value="ECO:0007669"/>
    <property type="project" value="UniProtKB-SubCell"/>
</dbReference>
<evidence type="ECO:0000256" key="1">
    <source>
        <dbReference type="ARBA" id="ARBA00004377"/>
    </source>
</evidence>
<dbReference type="Proteomes" id="UP000041882">
    <property type="component" value="Unassembled WGS sequence"/>
</dbReference>
<dbReference type="InterPro" id="IPR051621">
    <property type="entry name" value="T2SS_protein_J"/>
</dbReference>
<keyword evidence="4" id="KW-1003">Cell membrane</keyword>
<proteinExistence type="inferred from homology"/>
<dbReference type="EMBL" id="CQAW01000007">
    <property type="protein sequence ID" value="CNH62039.1"/>
    <property type="molecule type" value="Genomic_DNA"/>
</dbReference>
<evidence type="ECO:0000256" key="8">
    <source>
        <dbReference type="ARBA" id="ARBA00022989"/>
    </source>
</evidence>
<keyword evidence="7 10" id="KW-0812">Transmembrane</keyword>
<keyword evidence="5" id="KW-0488">Methylation</keyword>
<evidence type="ECO:0000313" key="12">
    <source>
        <dbReference type="Proteomes" id="UP000041882"/>
    </source>
</evidence>
<dbReference type="SUPFAM" id="SSF54523">
    <property type="entry name" value="Pili subunits"/>
    <property type="match status" value="1"/>
</dbReference>
<keyword evidence="8 10" id="KW-1133">Transmembrane helix</keyword>
<dbReference type="InterPro" id="IPR012902">
    <property type="entry name" value="N_methyl_site"/>
</dbReference>
<accession>A0A0T9PG91</accession>
<evidence type="ECO:0000313" key="11">
    <source>
        <dbReference type="EMBL" id="CNH62039.1"/>
    </source>
</evidence>
<dbReference type="InterPro" id="IPR010055">
    <property type="entry name" value="T2SS_protein-GspJ"/>
</dbReference>
<gene>
    <name evidence="11" type="primary">outJ</name>
    <name evidence="11" type="ORF">ERS008472_01891</name>
</gene>
<protein>
    <recommendedName>
        <fullName evidence="3">Type II secretion system protein J</fullName>
    </recommendedName>
</protein>
<evidence type="ECO:0000256" key="6">
    <source>
        <dbReference type="ARBA" id="ARBA00022519"/>
    </source>
</evidence>
<dbReference type="NCBIfam" id="TIGR01711">
    <property type="entry name" value="gspJ"/>
    <property type="match status" value="1"/>
</dbReference>
<evidence type="ECO:0000256" key="10">
    <source>
        <dbReference type="SAM" id="Phobius"/>
    </source>
</evidence>
<keyword evidence="6" id="KW-0997">Cell inner membrane</keyword>
<dbReference type="Pfam" id="PF11612">
    <property type="entry name" value="T2SSJ"/>
    <property type="match status" value="1"/>
</dbReference>
<dbReference type="Gene3D" id="2.10.70.20">
    <property type="entry name" value="gspk-gspi-gspj complex like domains"/>
    <property type="match status" value="1"/>
</dbReference>
<dbReference type="PANTHER" id="PTHR39583">
    <property type="entry name" value="TYPE II SECRETION SYSTEM PROTEIN J-RELATED"/>
    <property type="match status" value="1"/>
</dbReference>
<dbReference type="GO" id="GO:0015627">
    <property type="term" value="C:type II protein secretion system complex"/>
    <property type="evidence" value="ECO:0007669"/>
    <property type="project" value="InterPro"/>
</dbReference>
<sequence>MLLVNKRTSQGFTLLETLLAIIIFTLISLTVYQAMTVVSKGSSAVNKKSKQVNKLQRVINTLEHQLSHTMIYSYSQNNKTINNGISIGKFLLGSDDFGVYFSCDIGVNTDFTYHIESQLLGYRLRNNILEKLSYHLNEDQPTVSKILDGVTEFRIRVYHKNEWLNEWREMAILPEGIELIIELENIGTIRKIIILLNNNF</sequence>
<dbReference type="AlphaFoldDB" id="A0A0T9PG91"/>
<comment type="similarity">
    <text evidence="2">Belongs to the GSP J family.</text>
</comment>
<dbReference type="PROSITE" id="PS00409">
    <property type="entry name" value="PROKAR_NTER_METHYL"/>
    <property type="match status" value="1"/>
</dbReference>
<dbReference type="Pfam" id="PF07963">
    <property type="entry name" value="N_methyl"/>
    <property type="match status" value="1"/>
</dbReference>
<dbReference type="PANTHER" id="PTHR39583:SF2">
    <property type="entry name" value="TYPE II SECRETION SYSTEM PROTEIN J"/>
    <property type="match status" value="1"/>
</dbReference>
<dbReference type="GO" id="GO:0015628">
    <property type="term" value="P:protein secretion by the type II secretion system"/>
    <property type="evidence" value="ECO:0007669"/>
    <property type="project" value="InterPro"/>
</dbReference>
<name>A0A0T9PG91_9GAMM</name>
<evidence type="ECO:0000256" key="7">
    <source>
        <dbReference type="ARBA" id="ARBA00022692"/>
    </source>
</evidence>
<keyword evidence="9 10" id="KW-0472">Membrane</keyword>
<dbReference type="InterPro" id="IPR045584">
    <property type="entry name" value="Pilin-like"/>
</dbReference>
<evidence type="ECO:0000256" key="4">
    <source>
        <dbReference type="ARBA" id="ARBA00022475"/>
    </source>
</evidence>
<evidence type="ECO:0000256" key="3">
    <source>
        <dbReference type="ARBA" id="ARBA00021539"/>
    </source>
</evidence>
<dbReference type="NCBIfam" id="TIGR02532">
    <property type="entry name" value="IV_pilin_GFxxxE"/>
    <property type="match status" value="1"/>
</dbReference>